<proteinExistence type="predicted"/>
<keyword evidence="2" id="KW-1185">Reference proteome</keyword>
<sequence length="234" mass="25009">MIPPFFFRDFSKQPKPATMHCKIISIFLILTITLPAGVFSFHGAANHCRAPVPSALSISVKDYDDSQSVNSFGRRSLSAQLAVIPVIVALVPFLSEPAAASGGATAGGAYLLSAKQRYNERVKASVQGLLSVAEGLKSGDTKPAKAYFESEEGGSWKDLTAAGYLLSNAFRRNSTAAPDSLPSVKKYKAFAAEIANFQKALKKKGAAASDEFPKVEAALNDWLIEIDLPVAREL</sequence>
<reference evidence="1" key="2">
    <citation type="submission" date="2021-04" db="EMBL/GenBank/DDBJ databases">
        <authorList>
            <person name="Podell S."/>
        </authorList>
    </citation>
    <scope>NUCLEOTIDE SEQUENCE</scope>
    <source>
        <strain evidence="1">Hildebrandi</strain>
    </source>
</reference>
<comment type="caution">
    <text evidence="1">The sequence shown here is derived from an EMBL/GenBank/DDBJ whole genome shotgun (WGS) entry which is preliminary data.</text>
</comment>
<dbReference type="AlphaFoldDB" id="A0A9K3LEE6"/>
<protein>
    <submittedName>
        <fullName evidence="1">Uncharacterized protein</fullName>
    </submittedName>
</protein>
<name>A0A9K3LEE6_9STRA</name>
<dbReference type="EMBL" id="JAGRRH010000013">
    <property type="protein sequence ID" value="KAG7360889.1"/>
    <property type="molecule type" value="Genomic_DNA"/>
</dbReference>
<dbReference type="Proteomes" id="UP000693970">
    <property type="component" value="Unassembled WGS sequence"/>
</dbReference>
<accession>A0A9K3LEE6</accession>
<reference evidence="1" key="1">
    <citation type="journal article" date="2021" name="Sci. Rep.">
        <title>Diploid genomic architecture of Nitzschia inconspicua, an elite biomass production diatom.</title>
        <authorList>
            <person name="Oliver A."/>
            <person name="Podell S."/>
            <person name="Pinowska A."/>
            <person name="Traller J.C."/>
            <person name="Smith S.R."/>
            <person name="McClure R."/>
            <person name="Beliaev A."/>
            <person name="Bohutskyi P."/>
            <person name="Hill E.A."/>
            <person name="Rabines A."/>
            <person name="Zheng H."/>
            <person name="Allen L.Z."/>
            <person name="Kuo A."/>
            <person name="Grigoriev I.V."/>
            <person name="Allen A.E."/>
            <person name="Hazlebeck D."/>
            <person name="Allen E.E."/>
        </authorList>
    </citation>
    <scope>NUCLEOTIDE SEQUENCE</scope>
    <source>
        <strain evidence="1">Hildebrandi</strain>
    </source>
</reference>
<gene>
    <name evidence="1" type="ORF">IV203_035988</name>
</gene>
<organism evidence="1 2">
    <name type="scientific">Nitzschia inconspicua</name>
    <dbReference type="NCBI Taxonomy" id="303405"/>
    <lineage>
        <taxon>Eukaryota</taxon>
        <taxon>Sar</taxon>
        <taxon>Stramenopiles</taxon>
        <taxon>Ochrophyta</taxon>
        <taxon>Bacillariophyta</taxon>
        <taxon>Bacillariophyceae</taxon>
        <taxon>Bacillariophycidae</taxon>
        <taxon>Bacillariales</taxon>
        <taxon>Bacillariaceae</taxon>
        <taxon>Nitzschia</taxon>
    </lineage>
</organism>
<evidence type="ECO:0000313" key="1">
    <source>
        <dbReference type="EMBL" id="KAG7360889.1"/>
    </source>
</evidence>
<evidence type="ECO:0000313" key="2">
    <source>
        <dbReference type="Proteomes" id="UP000693970"/>
    </source>
</evidence>
<dbReference type="OrthoDB" id="45939at2759"/>